<dbReference type="InterPro" id="IPR050749">
    <property type="entry name" value="Glycosyl_Hydrolase_47"/>
</dbReference>
<dbReference type="Proteomes" id="UP000245884">
    <property type="component" value="Unassembled WGS sequence"/>
</dbReference>
<evidence type="ECO:0000256" key="3">
    <source>
        <dbReference type="ARBA" id="ARBA00007658"/>
    </source>
</evidence>
<reference evidence="14 15" key="1">
    <citation type="journal article" date="2018" name="Mol. Biol. Evol.">
        <title>Broad Genomic Sampling Reveals a Smut Pathogenic Ancestry of the Fungal Clade Ustilaginomycotina.</title>
        <authorList>
            <person name="Kijpornyongpan T."/>
            <person name="Mondo S.J."/>
            <person name="Barry K."/>
            <person name="Sandor L."/>
            <person name="Lee J."/>
            <person name="Lipzen A."/>
            <person name="Pangilinan J."/>
            <person name="LaButti K."/>
            <person name="Hainaut M."/>
            <person name="Henrissat B."/>
            <person name="Grigoriev I.V."/>
            <person name="Spatafora J.W."/>
            <person name="Aime M.C."/>
        </authorList>
    </citation>
    <scope>NUCLEOTIDE SEQUENCE [LARGE SCALE GENOMIC DNA]</scope>
    <source>
        <strain evidence="14 15">MCA 5214</strain>
    </source>
</reference>
<evidence type="ECO:0000313" key="14">
    <source>
        <dbReference type="EMBL" id="PWN27532.1"/>
    </source>
</evidence>
<dbReference type="GeneID" id="37030091"/>
<dbReference type="RefSeq" id="XP_025362144.1">
    <property type="nucleotide sequence ID" value="XM_025508268.1"/>
</dbReference>
<dbReference type="AlphaFoldDB" id="A0A316UQE4"/>
<dbReference type="InterPro" id="IPR001382">
    <property type="entry name" value="Glyco_hydro_47"/>
</dbReference>
<comment type="catalytic activity">
    <reaction evidence="9">
        <text>N(4)-(alpha-D-Man-(1-&gt;2)-alpha-D-Man-(1-&gt;2)-alpha-D-Man-(1-&gt;3)-[alpha-D-Man-(1-&gt;3)-[alpha-D-Man-(1-&gt;2)-alpha-D-Man-(1-&gt;6)]-alpha-D-Man-(1-&gt;6)]-beta-D-Man-(1-&gt;4)-beta-D-GlcNAc-(1-&gt;4)-beta-D-GlcNAc)-L-asparaginyl-[protein] (N-glucan mannose isomer 8A1,2,3B1,3) + 3 H2O = N(4)-(alpha-D-Man-(1-&gt;3)-[alpha-D-Man-(1-&gt;3)-[alpha-D-Man-(1-&gt;6)]-alpha-D-Man-(1-&gt;6)]-beta-D-Man-(1-&gt;4)-beta-D-GlcNAc-(1-&gt;4)-beta-D-GlcNAc)-L-asparaginyl-[protein] (N-glucan mannose isomer 5A1,2) + 3 beta-D-mannose</text>
        <dbReference type="Rhea" id="RHEA:56028"/>
        <dbReference type="Rhea" id="RHEA-COMP:14358"/>
        <dbReference type="Rhea" id="RHEA-COMP:14367"/>
        <dbReference type="ChEBI" id="CHEBI:15377"/>
        <dbReference type="ChEBI" id="CHEBI:28563"/>
        <dbReference type="ChEBI" id="CHEBI:59087"/>
        <dbReference type="ChEBI" id="CHEBI:60628"/>
        <dbReference type="EC" id="3.2.1.113"/>
    </reaction>
</comment>
<dbReference type="GO" id="GO:0005509">
    <property type="term" value="F:calcium ion binding"/>
    <property type="evidence" value="ECO:0007669"/>
    <property type="project" value="InterPro"/>
</dbReference>
<evidence type="ECO:0000256" key="9">
    <source>
        <dbReference type="ARBA" id="ARBA00047669"/>
    </source>
</evidence>
<evidence type="ECO:0000256" key="2">
    <source>
        <dbReference type="ARBA" id="ARBA00004922"/>
    </source>
</evidence>
<evidence type="ECO:0000256" key="12">
    <source>
        <dbReference type="PIRSR" id="PIRSR601382-3"/>
    </source>
</evidence>
<accession>A0A316UQE4</accession>
<dbReference type="OrthoDB" id="8118055at2759"/>
<feature type="binding site" evidence="11">
    <location>
        <position position="481"/>
    </location>
    <ligand>
        <name>Ca(2+)</name>
        <dbReference type="ChEBI" id="CHEBI:29108"/>
    </ligand>
</feature>
<dbReference type="PANTHER" id="PTHR11742:SF101">
    <property type="entry name" value="MANNOSYL-OLIGOSACCHARIDE ALPHA-1,2-MANNOSIDASE 1B"/>
    <property type="match status" value="1"/>
</dbReference>
<dbReference type="EMBL" id="KZ819668">
    <property type="protein sequence ID" value="PWN27532.1"/>
    <property type="molecule type" value="Genomic_DNA"/>
</dbReference>
<comment type="catalytic activity">
    <reaction evidence="10">
        <text>N(4)-(alpha-D-Man-(1-&gt;2)-alpha-D-Man-(1-&gt;2)-alpha-D-Man-(1-&gt;3)-[alpha-D-Man-(1-&gt;2)-alpha-D-Man-(1-&gt;3)-[alpha-D-Man-(1-&gt;2)-alpha-D-Man-(1-&gt;6)]-alpha-D-Man-(1-&gt;6)]-beta-D-Man-(1-&gt;4)-beta-D-GlcNAc-(1-&gt;4)-beta-D-GlcNAc)-L-asparaginyl-[protein] (N-glucan mannose isomer 9A1,2,3B1,2,3) + 4 H2O = N(4)-(alpha-D-Man-(1-&gt;3)-[alpha-D-Man-(1-&gt;3)-[alpha-D-Man-(1-&gt;6)]-alpha-D-Man-(1-&gt;6)]-beta-D-Man-(1-&gt;4)-beta-D-GlcNAc-(1-&gt;4)-beta-D-GlcNAc)-L-asparaginyl-[protein] (N-glucan mannose isomer 5A1,2) + 4 beta-D-mannose</text>
        <dbReference type="Rhea" id="RHEA:56008"/>
        <dbReference type="Rhea" id="RHEA-COMP:14356"/>
        <dbReference type="Rhea" id="RHEA-COMP:14367"/>
        <dbReference type="ChEBI" id="CHEBI:15377"/>
        <dbReference type="ChEBI" id="CHEBI:28563"/>
        <dbReference type="ChEBI" id="CHEBI:59087"/>
        <dbReference type="ChEBI" id="CHEBI:139493"/>
        <dbReference type="EC" id="3.2.1.113"/>
    </reaction>
</comment>
<feature type="disulfide bond" evidence="12">
    <location>
        <begin position="309"/>
        <end position="338"/>
    </location>
</feature>
<gene>
    <name evidence="14" type="ORF">BDZ90DRAFT_260600</name>
</gene>
<protein>
    <recommendedName>
        <fullName evidence="13">alpha-1,2-Mannosidase</fullName>
        <ecNumber evidence="13">3.2.1.-</ecNumber>
    </recommendedName>
</protein>
<dbReference type="InterPro" id="IPR036026">
    <property type="entry name" value="Seven-hairpin_glycosidases"/>
</dbReference>
<dbReference type="PANTHER" id="PTHR11742">
    <property type="entry name" value="MANNOSYL-OLIGOSACCHARIDE ALPHA-1,2-MANNOSIDASE-RELATED"/>
    <property type="match status" value="1"/>
</dbReference>
<sequence>MAKNLGADVEKREAVKQAFLYNYDNYEKYAFGNDTLAPVTKKGQNTNGILGAWGATIYDSLSTMIVMGLPDSDPRFSRAMDFVSKIDFFNTTGGDPPGVVSLFELTIRALGGMLSARDLLEDKGRHVPSFLVNQSRNLAETFMPGWVHAIPFNYVNVTAKKPQDLKATANYAEAGTIQLEWSRLSDVTGDEKYRKLVYGSEMALIRAKEELPGLPGQQIWPQNGTHVDSLAGRYVTWSGGTDSYFEYLPKWTLMQGNSADPLLLRKFTQAVETTQKRLLIKSGVANHTFLSDYSSDLGGNVYRTSGLACFTGGSWALGGKMLGRDDFLQRGLELAESCGRTYLGTATGIGPSHFGYRDKQGKLHGYRKVISEGKEAFYREHGYFPMDNGGGHAPETIESIFYAWRVTGQQFWRDMGWEMFQSLRRFLDTKTGWAMMADVNDQAGDWEDDQGSYLYAEVLKYYYMLFDDPANLSLDEWVLNTECHPLKLRNDRSKFPRIQYNGPGAKPFPYVPLGDTNVESGERALSPTPTVKGPFDFKMENHPGTQAGVEMMEQVYGMPVEVAKAQYSPRPLAVNV</sequence>
<evidence type="ECO:0000256" key="6">
    <source>
        <dbReference type="ARBA" id="ARBA00023157"/>
    </source>
</evidence>
<keyword evidence="7" id="KW-0325">Glycoprotein</keyword>
<evidence type="ECO:0000256" key="13">
    <source>
        <dbReference type="RuleBase" id="RU361193"/>
    </source>
</evidence>
<evidence type="ECO:0000256" key="7">
    <source>
        <dbReference type="ARBA" id="ARBA00023180"/>
    </source>
</evidence>
<dbReference type="PRINTS" id="PR00747">
    <property type="entry name" value="GLYHDRLASE47"/>
</dbReference>
<organism evidence="14 15">
    <name type="scientific">Jaminaea rosea</name>
    <dbReference type="NCBI Taxonomy" id="1569628"/>
    <lineage>
        <taxon>Eukaryota</taxon>
        <taxon>Fungi</taxon>
        <taxon>Dikarya</taxon>
        <taxon>Basidiomycota</taxon>
        <taxon>Ustilaginomycotina</taxon>
        <taxon>Exobasidiomycetes</taxon>
        <taxon>Microstromatales</taxon>
        <taxon>Microstromatales incertae sedis</taxon>
        <taxon>Jaminaea</taxon>
    </lineage>
</organism>
<evidence type="ECO:0000256" key="10">
    <source>
        <dbReference type="ARBA" id="ARBA00048605"/>
    </source>
</evidence>
<comment type="pathway">
    <text evidence="2">Protein modification; protein glycosylation.</text>
</comment>
<dbReference type="GO" id="GO:0036503">
    <property type="term" value="P:ERAD pathway"/>
    <property type="evidence" value="ECO:0007669"/>
    <property type="project" value="UniProtKB-ARBA"/>
</dbReference>
<dbReference type="GO" id="GO:0005783">
    <property type="term" value="C:endoplasmic reticulum"/>
    <property type="evidence" value="ECO:0007669"/>
    <property type="project" value="TreeGrafter"/>
</dbReference>
<proteinExistence type="inferred from homology"/>
<dbReference type="GO" id="GO:0016020">
    <property type="term" value="C:membrane"/>
    <property type="evidence" value="ECO:0007669"/>
    <property type="project" value="InterPro"/>
</dbReference>
<comment type="cofactor">
    <cofactor evidence="1 11">
        <name>Ca(2+)</name>
        <dbReference type="ChEBI" id="CHEBI:29108"/>
    </cofactor>
</comment>
<dbReference type="GO" id="GO:0005975">
    <property type="term" value="P:carbohydrate metabolic process"/>
    <property type="evidence" value="ECO:0007669"/>
    <property type="project" value="InterPro"/>
</dbReference>
<keyword evidence="6 12" id="KW-1015">Disulfide bond</keyword>
<evidence type="ECO:0000256" key="8">
    <source>
        <dbReference type="ARBA" id="ARBA00023295"/>
    </source>
</evidence>
<dbReference type="Gene3D" id="1.50.10.10">
    <property type="match status" value="1"/>
</dbReference>
<dbReference type="Pfam" id="PF01532">
    <property type="entry name" value="Glyco_hydro_47"/>
    <property type="match status" value="1"/>
</dbReference>
<keyword evidence="5 13" id="KW-0378">Hydrolase</keyword>
<keyword evidence="8 13" id="KW-0326">Glycosidase</keyword>
<dbReference type="EC" id="3.2.1.-" evidence="13"/>
<keyword evidence="15" id="KW-1185">Reference proteome</keyword>
<dbReference type="GO" id="GO:0004571">
    <property type="term" value="F:mannosyl-oligosaccharide 1,2-alpha-mannosidase activity"/>
    <property type="evidence" value="ECO:0007669"/>
    <property type="project" value="UniProtKB-EC"/>
</dbReference>
<dbReference type="InterPro" id="IPR012341">
    <property type="entry name" value="6hp_glycosidase-like_sf"/>
</dbReference>
<keyword evidence="11" id="KW-0106">Calcium</keyword>
<keyword evidence="4" id="KW-0732">Signal</keyword>
<comment type="similarity">
    <text evidence="3 13">Belongs to the glycosyl hydrolase 47 family.</text>
</comment>
<dbReference type="SUPFAM" id="SSF48225">
    <property type="entry name" value="Seven-hairpin glycosidases"/>
    <property type="match status" value="1"/>
</dbReference>
<evidence type="ECO:0000256" key="1">
    <source>
        <dbReference type="ARBA" id="ARBA00001913"/>
    </source>
</evidence>
<name>A0A316UQE4_9BASI</name>
<evidence type="ECO:0000256" key="4">
    <source>
        <dbReference type="ARBA" id="ARBA00022729"/>
    </source>
</evidence>
<evidence type="ECO:0000313" key="15">
    <source>
        <dbReference type="Proteomes" id="UP000245884"/>
    </source>
</evidence>
<evidence type="ECO:0000256" key="5">
    <source>
        <dbReference type="ARBA" id="ARBA00022801"/>
    </source>
</evidence>
<evidence type="ECO:0000256" key="11">
    <source>
        <dbReference type="PIRSR" id="PIRSR601382-2"/>
    </source>
</evidence>
<keyword evidence="11" id="KW-0479">Metal-binding</keyword>